<protein>
    <submittedName>
        <fullName evidence="1">Uncharacterized protein</fullName>
    </submittedName>
</protein>
<reference evidence="1 2" key="1">
    <citation type="submission" date="2017-11" db="EMBL/GenBank/DDBJ databases">
        <title>Infants hospitalized years apart are colonized by the same room-sourced microbial strains.</title>
        <authorList>
            <person name="Brooks B."/>
            <person name="Olm M.R."/>
            <person name="Firek B.A."/>
            <person name="Baker R."/>
            <person name="Thomas B.C."/>
            <person name="Morowitz M.J."/>
            <person name="Banfield J.F."/>
        </authorList>
    </citation>
    <scope>NUCLEOTIDE SEQUENCE [LARGE SCALE GENOMIC DNA]</scope>
    <source>
        <strain evidence="1">S2_003_000_R3_20</strain>
    </source>
</reference>
<dbReference type="EMBL" id="QFQJ01000040">
    <property type="protein sequence ID" value="PZQ90065.1"/>
    <property type="molecule type" value="Genomic_DNA"/>
</dbReference>
<name>A0A2W5RT89_ACIJO</name>
<evidence type="ECO:0000313" key="1">
    <source>
        <dbReference type="EMBL" id="PZQ90065.1"/>
    </source>
</evidence>
<dbReference type="AlphaFoldDB" id="A0A2W5RT89"/>
<evidence type="ECO:0000313" key="2">
    <source>
        <dbReference type="Proteomes" id="UP000249282"/>
    </source>
</evidence>
<organism evidence="1 2">
    <name type="scientific">Acinetobacter johnsonii</name>
    <dbReference type="NCBI Taxonomy" id="40214"/>
    <lineage>
        <taxon>Bacteria</taxon>
        <taxon>Pseudomonadati</taxon>
        <taxon>Pseudomonadota</taxon>
        <taxon>Gammaproteobacteria</taxon>
        <taxon>Moraxellales</taxon>
        <taxon>Moraxellaceae</taxon>
        <taxon>Acinetobacter</taxon>
    </lineage>
</organism>
<accession>A0A2W5RT89</accession>
<dbReference type="Proteomes" id="UP000249282">
    <property type="component" value="Unassembled WGS sequence"/>
</dbReference>
<comment type="caution">
    <text evidence="1">The sequence shown here is derived from an EMBL/GenBank/DDBJ whole genome shotgun (WGS) entry which is preliminary data.</text>
</comment>
<sequence>MRTNLAQQAIQDNANNDFLQGDTVVLIAPVTLVNRTFDTGDLLSVEYITPLGGIGVTTNGVIVVVVDPTEVRHATTLELKLKRRLSLTEQSLGEVS</sequence>
<proteinExistence type="predicted"/>
<gene>
    <name evidence="1" type="ORF">DI542_08775</name>
</gene>